<dbReference type="EMBL" id="QHLZ01000006">
    <property type="protein sequence ID" value="PXA65180.1"/>
    <property type="molecule type" value="Genomic_DNA"/>
</dbReference>
<dbReference type="Gene3D" id="3.40.50.410">
    <property type="entry name" value="von Willebrand factor, type A domain"/>
    <property type="match status" value="1"/>
</dbReference>
<name>A0A2V3DQD1_9MICC</name>
<dbReference type="Pfam" id="PF13519">
    <property type="entry name" value="VWA_2"/>
    <property type="match status" value="1"/>
</dbReference>
<dbReference type="OrthoDB" id="9814325at2"/>
<reference evidence="1 2" key="1">
    <citation type="submission" date="2018-05" db="EMBL/GenBank/DDBJ databases">
        <title>Genetic diversity of glacier-inhabiting Cryobacterium bacteria in China and description of Cryobacterium mengkeensis sp. nov. and Arthrobacter glacialis sp. nov.</title>
        <authorList>
            <person name="Liu Q."/>
            <person name="Xin Y.-H."/>
        </authorList>
    </citation>
    <scope>NUCLEOTIDE SEQUENCE [LARGE SCALE GENOMIC DNA]</scope>
    <source>
        <strain evidence="1 2">GP3</strain>
    </source>
</reference>
<dbReference type="PROSITE" id="PS50234">
    <property type="entry name" value="VWFA"/>
    <property type="match status" value="1"/>
</dbReference>
<accession>A0A2V3DQD1</accession>
<gene>
    <name evidence="1" type="ORF">CVS29_10900</name>
</gene>
<proteinExistence type="predicted"/>
<sequence>MSLLPILPLWLYLALSLMLLAVAGFLLLKGATAARWRYAALVVLVLVAGARPGLVGAPAPVANTELNVYFVVDVTPSSAAEDFNGKSPRIEGMKGDIQALATELAGARFSLITFDSKASVTLPLTTDATALATMTEVISPKPAYISQGSSISVAHQLLAQRLADSAKNHPERPRLVFYLGDGEQTAAQAPEPFKDKIELIDGGAVLGYGTTAGGKMREYSFSSTSSGPYILDKSANYAPAISRIDEKALAGIASQLDVPYVHREQPGNIAAALGKSAPKVSSSPGGTEVRVGAGRTELYWLFALAAFGVATAELASLSRARRFLAAPRKDRA</sequence>
<evidence type="ECO:0000313" key="2">
    <source>
        <dbReference type="Proteomes" id="UP000246303"/>
    </source>
</evidence>
<protein>
    <submittedName>
        <fullName evidence="1">Uncharacterized protein</fullName>
    </submittedName>
</protein>
<dbReference type="Proteomes" id="UP000246303">
    <property type="component" value="Unassembled WGS sequence"/>
</dbReference>
<evidence type="ECO:0000313" key="1">
    <source>
        <dbReference type="EMBL" id="PXA65180.1"/>
    </source>
</evidence>
<keyword evidence="2" id="KW-1185">Reference proteome</keyword>
<dbReference type="CDD" id="cd00198">
    <property type="entry name" value="vWFA"/>
    <property type="match status" value="1"/>
</dbReference>
<dbReference type="InterPro" id="IPR002035">
    <property type="entry name" value="VWF_A"/>
</dbReference>
<dbReference type="RefSeq" id="WP_110106356.1">
    <property type="nucleotide sequence ID" value="NZ_JACBZZ010000001.1"/>
</dbReference>
<dbReference type="AlphaFoldDB" id="A0A2V3DQD1"/>
<dbReference type="InterPro" id="IPR036465">
    <property type="entry name" value="vWFA_dom_sf"/>
</dbReference>
<organism evidence="1 2">
    <name type="scientific">Arthrobacter psychrochitiniphilus</name>
    <dbReference type="NCBI Taxonomy" id="291045"/>
    <lineage>
        <taxon>Bacteria</taxon>
        <taxon>Bacillati</taxon>
        <taxon>Actinomycetota</taxon>
        <taxon>Actinomycetes</taxon>
        <taxon>Micrococcales</taxon>
        <taxon>Micrococcaceae</taxon>
        <taxon>Arthrobacter</taxon>
    </lineage>
</organism>
<dbReference type="SUPFAM" id="SSF53300">
    <property type="entry name" value="vWA-like"/>
    <property type="match status" value="1"/>
</dbReference>
<comment type="caution">
    <text evidence="1">The sequence shown here is derived from an EMBL/GenBank/DDBJ whole genome shotgun (WGS) entry which is preliminary data.</text>
</comment>